<dbReference type="Pfam" id="PF19704">
    <property type="entry name" value="DNAPKcs_CC5"/>
    <property type="match status" value="1"/>
</dbReference>
<dbReference type="Gene3D" id="1.10.1070.11">
    <property type="entry name" value="Phosphatidylinositol 3-/4-kinase, catalytic domain"/>
    <property type="match status" value="1"/>
</dbReference>
<evidence type="ECO:0000256" key="3">
    <source>
        <dbReference type="ARBA" id="ARBA00022763"/>
    </source>
</evidence>
<dbReference type="InterPro" id="IPR003152">
    <property type="entry name" value="FATC_dom"/>
</dbReference>
<keyword evidence="3" id="KW-0227">DNA damage</keyword>
<dbReference type="InterPro" id="IPR046803">
    <property type="entry name" value="DNAPKcs_CC1-2"/>
</dbReference>
<evidence type="ECO:0000256" key="1">
    <source>
        <dbReference type="ARBA" id="ARBA00004123"/>
    </source>
</evidence>
<evidence type="ECO:0000256" key="2">
    <source>
        <dbReference type="ARBA" id="ARBA00022527"/>
    </source>
</evidence>
<dbReference type="InterPro" id="IPR011009">
    <property type="entry name" value="Kinase-like_dom_sf"/>
</dbReference>
<keyword evidence="2" id="KW-0723">Serine/threonine-protein kinase</keyword>
<organism evidence="7 8">
    <name type="scientific">Achlya hypogyna</name>
    <name type="common">Oomycete</name>
    <name type="synonym">Protoachlya hypogyna</name>
    <dbReference type="NCBI Taxonomy" id="1202772"/>
    <lineage>
        <taxon>Eukaryota</taxon>
        <taxon>Sar</taxon>
        <taxon>Stramenopiles</taxon>
        <taxon>Oomycota</taxon>
        <taxon>Saprolegniomycetes</taxon>
        <taxon>Saprolegniales</taxon>
        <taxon>Achlyaceae</taxon>
        <taxon>Achlya</taxon>
    </lineage>
</organism>
<sequence>MSSHLAQELQLKDLGRALAQLRDVATSEHLEVDKDTVEGCVSGLFRRAAQCVTTSRVVAELCCSELFRGKEASSLPELLASAEPGSNPHVLFYVTDYLLTFLKKFYLDVRTAITTHLPVIVGSCRSLLTATVASKTRCAAAELIKYIVKHYPGVMSPADVQLHALVAALLSELNSSKCTQSAKGAYLELLGTLFGEYTTDMQSYDPPLRLWIEAALDKQFSSATPEMTLISGCFLCLNQLLKLDATALLPAKRDQLFAYIQRSLATTAAGAISRLTFVKSCLVLLRHHAALFQPNLASDPFEFYALLRFCCLHSNKTIRKPGYDVLPAVLETTARELGPTGSAPEAVRKRQFQRFLKEFLSNLNDADSLDKPCLALTGLAAFAPLLEVFLDAVARGKIYARLVKYGEDVLALRDSHGSKWLLLCQYAVCFGRFASEMEAGDVAIESFAADLGVRVLDMYPHTAMYMKYRAELALQSLAAGFPTVFARIVRHGMLLVVSNQVDVTEATLLYHPETGAPDTRLLFVYEGLWNRLAAKVPAVFEASMAELLTLLRRLDLRYRAKSLDDDVGDDAVEFEPLVPRDHTILLNLTEFTERWLTQARRPAFVPWVPLVLEWVAAHVASVPLVSAVYRLGRLCSLALADESAAPALQAAHSQFVAQVVAALEHFRDELLLAASLCVLATPPAWADAQHVAMALRHALALGLQHTPTAEIALSTLEVWQPSGRLASMYPALLPLLGPYLEAPASPLQRRLLRWLGALGGHARFVLPPPTGSATALLAPLELELALTTQQLHVSVTALLEPLMELARRSIDRELKAAAAEALHAVALLLVGKTATLPKGQSHTSEKTAYFGHWRALFPAVLALATDGDSVVRTLFHTLLFQLVRWFSGVAELFPFEVQALVDAVLAALADVDGGGRDIAADAVAVLLMYAAKQPDTSLVSAAALFDQLFALSTHPSLPQRLGSALAVERAYRDFREDPALVQRYALGWTKHALLALKLQSNALPVNHVTTQRLVRATAHLEKILARCHAELQAPNVARAGDADCVSLPALVAWLFAHVGSPQTAFRARCRSLFMVLARLNAGGSCHTWLAQHLKERSPASVLDSLVPPEIVALQRESQQTLWCDTLAAAAETVAWLAAPTFNARSLVPDSLWATPSKKRLLDDTAPPVDQPTRLWAAIARFVESTGTDGDVAARSRAFTGICRLVVVAVAHADAVPTLADQWQRSQLAERLMTLLVLARLDPRAAGLQPLAPDAEDVWRELSGLFLRHLTTSIAYRSVLRRFLNDDSAYARSGLLTMDPAVATGVCALHSSLHALRYWGGLEDEALGIGNDFGRLAMAYFSQPPEQRRPMTDHVVTKALETAATLGFDLPAALLQATPTAVHAVTLPRLEQLINRVPGLWLPLVQRALAHVSSHRVFLPLLEMVLAQRPPTPAEVMALEPDVMPFAVACFASADPAILAVLHRLLGSVAPGSELAALVHGCLASAMTPAPVKAAVLRLVPAVVTPEAVSKLADAVHFVVVHDFPLVSTDVAPGSLAHDTYQALFTAVVDAFVGSHRLALLPPLYASLKEGAKHALARELEDGLAAFCAAVPSTDVAVVAMDALHVLFDAFVAEAVRWRVFLEVAVPLVRRLPAPEAFFTRPFQGAPLVATLVATLDRLEVFPQRVAFGLLETLYEVVPADALRQHVNGAFCPGATKGNELTMRLCKAASLKVGTAAVAVAAYRCLLMTVRQTQTQEKFYTQLLFPDSMWSTLLDDASFMLSTEATWASARRTTGGSRRLASISSQFLEGSSLSQTAEEPAPATPDGTSVTLSLEADPVNQHPCMAPLMRTLVAMEALFQAHWSPAVMPAWMEKLRQQLQYHPSVVVRVFVARIVLNRPGLFAPYAAQWIAPLTEAMVVAPATGQFHYLLRDVCHLLLTPPSSGDITLLPWTTAARGVASDMSPFVNHLMRVAAHASAWILRDNLYLIETALSTWPCYTVDMASVLALLAAEAPSPKETAAAHTTGLQLTAMLLSLGFASSPRLSYQTAVRSVQPSLEAVLLSRMRGQHKATPTLASDVAGLLLSALPSPTFEAEVVALLKEFFQEDKPHKFLNALKALAAHVPALVDDAMLNRLQAVLPRVWVHDGLTATTVDLLVHAVASPQLDATTMFLFLRPHLPKLLRHRAPGLADRLLAVVEALWPELSETHRALLLSSSEDTSLLGLTFDAPDTRRHWLEFLMTSGCTHEPAVQARLLRGLTDADDAVRAACAAYWNQQLPPTAGPSRILALCGPAFKGGDAWVRFVPRLWLDAALVDNPQLLFSAPLSAQVAFEPMAIDTAWAARTQHSLTPLFSQDAVALQTQPLAEQQARLVKATQERAWSQTQSQQYVAAAASGTLVSRCGSIHDHGLGYVPATGTGVTKRFFKAAADDAALPTTVKDKLFFQLQASRTRQFELAQQRYAAATGPAVPLYRSYRAGELPDIQIPRADVLRPLLAVAALHAQTASRLLCALLEAVLPRAPQAFATELAGGLTALLRAAPDEAVLVASVHACLATLLPAPVDAAVVGASSVASLNVVTGQRLLEEIVLHATREDVAGAWTQLQHVLQVADDEPLRMAAAVTATAGVPEATQALAAQLKGDVVSAQRLYGEAEAKLQAGERRTSPAERLRWATERLGCLAQLNKWDAVSTELLLSPDDVWGLPEPFREQQVRLLLLALGATDQVKAALLPMLTPDRRSYAARRFPELLGFLELAGPTPHDAVATTEGFFADCLSQWTALPPCYQLRQLQRLPLLAHLEAVLAVRCAADVGPCLRQWQVVQPLPDDDELSVWATHFWSRGLAYDRLKELAGDWGGLPQLEHDVAAVRVQDMLTFAHAAVAANVLALGSRLLSDYRNTCTATGLPKLSVRMVTVYVAQVTKLATRTLEQALLEPAPAKGLAQVAAYYASMLRLFDNDEVAALLPSLPNADQREVHGLHVQALASAASFHRRYGDAARGRQLAADALELFAAQRRPGGLAAAHGAFLAFLDKGLEDDAADEGLARAFVESVLHGMIMADEASATYLPRVLDLAKAQPGLLPLLTERWDQVPTWTCLHWSAQIVALLSAAQAATPFDEFVVRLLEQMATEYPRALYYDFRLTTESMAARPPRLDRLAALVNDAAMDQFVAALNGLHHPEIRFKEGLRQLADALESQPPAAIEGMARALLANVLDGHGDVLGQGHVGAYNRAWAKTHRKEVEGFFAKPLTKAMLAQARAWVTKVFQVMPGKFGIDRQWRAKLADFSEWLARLDPVKTRLELPGQYTARWAPPEPATHTTLLSCDPQLLVLASKQLPKRLALHASNGRTYHFLVKGGEDLRLDQRIEQLFEVINTALRSHASCRRRRDLVIRTYKVVPMTQKIGLVEWVSNTVTLKSVLEDEMRREAATTTKKKAAAFQLLSSPSGEKYEAFWSKQPAKLSYGHKVATVAATDVVAAFEAAQALLPDGLFRRRLVRMAATPEAFFQLRGTFHGTLAAFNGAGYLLGIGDRHLDNFLLDTTTGAVVGIDFGISFGAGASLLPVPELVPFRFTRQLQGVLAPYDGCHLLAHDLARVFEAVRDNQQRIDSVMNVFLHEPLLEWQGATKAQKKERKRAARTAGADTVDLPRVKMAAARAKIQGVPPTRVVLDELRLNAHVAAVLPALEKVLYAPAPATVLSPLDQAQALIELATDPNVLGRMFHGWSPWA</sequence>
<dbReference type="PANTHER" id="PTHR11139">
    <property type="entry name" value="ATAXIA TELANGIECTASIA MUTATED ATM -RELATED"/>
    <property type="match status" value="1"/>
</dbReference>
<evidence type="ECO:0000313" key="8">
    <source>
        <dbReference type="Proteomes" id="UP000243579"/>
    </source>
</evidence>
<dbReference type="SUPFAM" id="SSF56112">
    <property type="entry name" value="Protein kinase-like (PK-like)"/>
    <property type="match status" value="1"/>
</dbReference>
<dbReference type="Pfam" id="PF20500">
    <property type="entry name" value="DNA-PKcs_N"/>
    <property type="match status" value="2"/>
</dbReference>
<evidence type="ECO:0000313" key="7">
    <source>
        <dbReference type="EMBL" id="OQR92335.1"/>
    </source>
</evidence>
<proteinExistence type="predicted"/>
<keyword evidence="7" id="KW-0808">Transferase</keyword>
<dbReference type="Pfam" id="PF00454">
    <property type="entry name" value="PI3_PI4_kinase"/>
    <property type="match status" value="1"/>
</dbReference>
<protein>
    <submittedName>
        <fullName evidence="7">DNA-dependent protein kinase catalytic subunit</fullName>
    </submittedName>
</protein>
<dbReference type="Pfam" id="PF20502">
    <property type="entry name" value="DNAPKcs_CC1-2"/>
    <property type="match status" value="1"/>
</dbReference>
<dbReference type="GO" id="GO:0004677">
    <property type="term" value="F:DNA-dependent protein kinase activity"/>
    <property type="evidence" value="ECO:0007669"/>
    <property type="project" value="InterPro"/>
</dbReference>
<dbReference type="STRING" id="1202772.A0A1V9Z2S5"/>
<dbReference type="InterPro" id="IPR000403">
    <property type="entry name" value="PI3/4_kinase_cat_dom"/>
</dbReference>
<dbReference type="InterPro" id="IPR045581">
    <property type="entry name" value="DNAPKcs_CC5"/>
</dbReference>
<dbReference type="SMART" id="SM01344">
    <property type="entry name" value="NUC194"/>
    <property type="match status" value="1"/>
</dbReference>
<dbReference type="Pfam" id="PF08163">
    <property type="entry name" value="DNAPKcs_CC3"/>
    <property type="match status" value="1"/>
</dbReference>
<dbReference type="PROSITE" id="PS50290">
    <property type="entry name" value="PI3_4_KINASE_3"/>
    <property type="match status" value="1"/>
</dbReference>
<comment type="subcellular location">
    <subcellularLocation>
        <location evidence="1">Nucleus</location>
    </subcellularLocation>
</comment>
<dbReference type="InterPro" id="IPR050517">
    <property type="entry name" value="DDR_Repair_Kinase"/>
</dbReference>
<dbReference type="GO" id="GO:0000723">
    <property type="term" value="P:telomere maintenance"/>
    <property type="evidence" value="ECO:0007669"/>
    <property type="project" value="TreeGrafter"/>
</dbReference>
<evidence type="ECO:0000256" key="4">
    <source>
        <dbReference type="ARBA" id="ARBA00023242"/>
    </source>
</evidence>
<dbReference type="InterPro" id="IPR037706">
    <property type="entry name" value="DNA-PK_dom"/>
</dbReference>
<dbReference type="SUPFAM" id="SSF48371">
    <property type="entry name" value="ARM repeat"/>
    <property type="match status" value="2"/>
</dbReference>
<evidence type="ECO:0000259" key="6">
    <source>
        <dbReference type="PROSITE" id="PS51190"/>
    </source>
</evidence>
<feature type="domain" description="PI3K/PI4K catalytic" evidence="5">
    <location>
        <begin position="3295"/>
        <end position="3632"/>
    </location>
</feature>
<dbReference type="GO" id="GO:0005634">
    <property type="term" value="C:nucleus"/>
    <property type="evidence" value="ECO:0007669"/>
    <property type="project" value="UniProtKB-SubCell"/>
</dbReference>
<dbReference type="Pfam" id="PF02260">
    <property type="entry name" value="FATC"/>
    <property type="match status" value="1"/>
</dbReference>
<dbReference type="SMART" id="SM00146">
    <property type="entry name" value="PI3Kc"/>
    <property type="match status" value="1"/>
</dbReference>
<keyword evidence="7" id="KW-0418">Kinase</keyword>
<name>A0A1V9Z2S5_ACHHY</name>
<dbReference type="SMART" id="SM01343">
    <property type="entry name" value="FATC"/>
    <property type="match status" value="1"/>
</dbReference>
<dbReference type="EMBL" id="JNBR01000466">
    <property type="protein sequence ID" value="OQR92335.1"/>
    <property type="molecule type" value="Genomic_DNA"/>
</dbReference>
<dbReference type="PANTHER" id="PTHR11139:SF68">
    <property type="entry name" value="DNA-DEPENDENT PROTEIN KINASE CATALYTIC SUBUNIT"/>
    <property type="match status" value="1"/>
</dbReference>
<dbReference type="InterPro" id="IPR046804">
    <property type="entry name" value="DNA-PKcs_N"/>
</dbReference>
<dbReference type="OrthoDB" id="381190at2759"/>
<dbReference type="Proteomes" id="UP000243579">
    <property type="component" value="Unassembled WGS sequence"/>
</dbReference>
<comment type="caution">
    <text evidence="7">The sequence shown here is derived from an EMBL/GenBank/DDBJ whole genome shotgun (WGS) entry which is preliminary data.</text>
</comment>
<accession>A0A1V9Z2S5</accession>
<dbReference type="InterPro" id="IPR012582">
    <property type="entry name" value="DNAPKcs_CC3"/>
</dbReference>
<evidence type="ECO:0000259" key="5">
    <source>
        <dbReference type="PROSITE" id="PS50290"/>
    </source>
</evidence>
<gene>
    <name evidence="7" type="ORF">ACHHYP_03826</name>
</gene>
<dbReference type="CDD" id="cd05172">
    <property type="entry name" value="PIKKc_DNA-PK"/>
    <property type="match status" value="1"/>
</dbReference>
<feature type="domain" description="FATC" evidence="6">
    <location>
        <begin position="3665"/>
        <end position="3697"/>
    </location>
</feature>
<dbReference type="InterPro" id="IPR036940">
    <property type="entry name" value="PI3/4_kinase_cat_sf"/>
</dbReference>
<reference evidence="7 8" key="1">
    <citation type="journal article" date="2014" name="Genome Biol. Evol.">
        <title>The secreted proteins of Achlya hypogyna and Thraustotheca clavata identify the ancestral oomycete secretome and reveal gene acquisitions by horizontal gene transfer.</title>
        <authorList>
            <person name="Misner I."/>
            <person name="Blouin N."/>
            <person name="Leonard G."/>
            <person name="Richards T.A."/>
            <person name="Lane C.E."/>
        </authorList>
    </citation>
    <scope>NUCLEOTIDE SEQUENCE [LARGE SCALE GENOMIC DNA]</scope>
    <source>
        <strain evidence="7 8">ATCC 48635</strain>
    </source>
</reference>
<dbReference type="PROSITE" id="PS51190">
    <property type="entry name" value="FATC"/>
    <property type="match status" value="1"/>
</dbReference>
<keyword evidence="8" id="KW-1185">Reference proteome</keyword>
<keyword evidence="4" id="KW-0539">Nucleus</keyword>
<dbReference type="InterPro" id="IPR016024">
    <property type="entry name" value="ARM-type_fold"/>
</dbReference>
<dbReference type="GO" id="GO:0006303">
    <property type="term" value="P:double-strand break repair via nonhomologous end joining"/>
    <property type="evidence" value="ECO:0007669"/>
    <property type="project" value="InterPro"/>
</dbReference>
<dbReference type="Gene3D" id="3.30.1010.10">
    <property type="entry name" value="Phosphatidylinositol 3-kinase Catalytic Subunit, Chain A, domain 4"/>
    <property type="match status" value="1"/>
</dbReference>